<evidence type="ECO:0000259" key="3">
    <source>
        <dbReference type="SMART" id="SM00479"/>
    </source>
</evidence>
<dbReference type="SMART" id="SM00479">
    <property type="entry name" value="EXOIII"/>
    <property type="match status" value="1"/>
</dbReference>
<dbReference type="Gene3D" id="2.60.60.30">
    <property type="entry name" value="sav2460 like domains"/>
    <property type="match status" value="1"/>
</dbReference>
<sequence>MPDGAGFATRQDSSVPHSASKWAVVDVETSGLSPNRHRVLSLAVIALDRDGRVEDEFTTLCNPGCDPGPVHIHGLTLDRLAGAPTFDQITPRLTAMLAGRTLVAHNATFDHGFLASELIRANTSSSINHRLCTMTLSRRLQLDVPNHKLSTLARHWKIQQRHAHDAFDDARVTSQVFAHSAALARSLGMPLPVVNCALASRAYPDTVVRVPCPWVNPGRFDAHGTLVQGMKVAITGDTRIPRLELAAQMTAAGLDVMNSVSGRTGVVVCNEPHIGTRKLERARAEGLAVLTEGQMLHLLREVRVGVRKSDAHQPVRKRPPRPATPEPQLPWSGRRVLVLGGGHDAAAAVRVRLVELGARPSVNLSAGVTHVVILDGGEKDSRMTRIRERGLPMVPGSEVLGDVTTVDVPGPQPEIRQDTVALSRGAVIDMPDWAVTFGLNVSWSAAQARDFEVDIVAFELGADERVGSDEDFVFYNQPASADGGVRLSVDGDCEQGVRIDLTHVDGDVHRIAIAAAIDGDGTFGDVGALAVEVATDDQAIASSVLDAGTTERTMLIAEVYRRHGVWRLRSVGQGYDHGLAELAAGYGVAVD</sequence>
<evidence type="ECO:0000256" key="2">
    <source>
        <dbReference type="SAM" id="MobiDB-lite"/>
    </source>
</evidence>
<dbReference type="CDD" id="cd06974">
    <property type="entry name" value="TerD_like"/>
    <property type="match status" value="1"/>
</dbReference>
<dbReference type="EMBL" id="JAPWIE010000006">
    <property type="protein sequence ID" value="MCZ4552205.1"/>
    <property type="molecule type" value="Genomic_DNA"/>
</dbReference>
<dbReference type="Pfam" id="PF02342">
    <property type="entry name" value="TerD"/>
    <property type="match status" value="1"/>
</dbReference>
<dbReference type="InterPro" id="IPR051324">
    <property type="entry name" value="Stress/Tellurium_Resist"/>
</dbReference>
<dbReference type="RefSeq" id="WP_301572993.1">
    <property type="nucleotide sequence ID" value="NZ_JAPWIE010000006.1"/>
</dbReference>
<dbReference type="InterPro" id="IPR006054">
    <property type="entry name" value="DnaQ"/>
</dbReference>
<dbReference type="PANTHER" id="PTHR32097:SF4">
    <property type="entry name" value="GENERAL STRESS PROTEIN 16U"/>
    <property type="match status" value="1"/>
</dbReference>
<dbReference type="SUPFAM" id="SSF53098">
    <property type="entry name" value="Ribonuclease H-like"/>
    <property type="match status" value="1"/>
</dbReference>
<dbReference type="Gene3D" id="3.40.50.10190">
    <property type="entry name" value="BRCT domain"/>
    <property type="match status" value="1"/>
</dbReference>
<gene>
    <name evidence="4" type="ORF">O4213_19585</name>
</gene>
<evidence type="ECO:0000256" key="1">
    <source>
        <dbReference type="ARBA" id="ARBA00008775"/>
    </source>
</evidence>
<protein>
    <submittedName>
        <fullName evidence="4">TerD family protein</fullName>
    </submittedName>
</protein>
<dbReference type="NCBIfam" id="TIGR00573">
    <property type="entry name" value="dnaq"/>
    <property type="match status" value="1"/>
</dbReference>
<dbReference type="CDD" id="cd06127">
    <property type="entry name" value="DEDDh"/>
    <property type="match status" value="1"/>
</dbReference>
<comment type="caution">
    <text evidence="4">The sequence shown here is derived from an EMBL/GenBank/DDBJ whole genome shotgun (WGS) entry which is preliminary data.</text>
</comment>
<name>A0ABT4MZT3_GORRU</name>
<dbReference type="InterPro" id="IPR012337">
    <property type="entry name" value="RNaseH-like_sf"/>
</dbReference>
<dbReference type="InterPro" id="IPR013520">
    <property type="entry name" value="Ribonucl_H"/>
</dbReference>
<dbReference type="SUPFAM" id="SSF52113">
    <property type="entry name" value="BRCT domain"/>
    <property type="match status" value="1"/>
</dbReference>
<proteinExistence type="inferred from homology"/>
<reference evidence="4" key="1">
    <citation type="submission" date="2022-12" db="EMBL/GenBank/DDBJ databases">
        <authorList>
            <person name="Krivoruchko A.V."/>
            <person name="Elkin A."/>
        </authorList>
    </citation>
    <scope>NUCLEOTIDE SEQUENCE</scope>
    <source>
        <strain evidence="4">IEGM 1388</strain>
    </source>
</reference>
<dbReference type="Gene3D" id="3.30.420.10">
    <property type="entry name" value="Ribonuclease H-like superfamily/Ribonuclease H"/>
    <property type="match status" value="1"/>
</dbReference>
<dbReference type="InterPro" id="IPR003325">
    <property type="entry name" value="TerD"/>
</dbReference>
<comment type="similarity">
    <text evidence="1">Belongs to the CAPAB/TerDEXZ family.</text>
</comment>
<organism evidence="4 5">
    <name type="scientific">Gordonia rubripertincta</name>
    <name type="common">Rhodococcus corallinus</name>
    <dbReference type="NCBI Taxonomy" id="36822"/>
    <lineage>
        <taxon>Bacteria</taxon>
        <taxon>Bacillati</taxon>
        <taxon>Actinomycetota</taxon>
        <taxon>Actinomycetes</taxon>
        <taxon>Mycobacteriales</taxon>
        <taxon>Gordoniaceae</taxon>
        <taxon>Gordonia</taxon>
    </lineage>
</organism>
<dbReference type="InterPro" id="IPR036397">
    <property type="entry name" value="RNaseH_sf"/>
</dbReference>
<evidence type="ECO:0000313" key="5">
    <source>
        <dbReference type="Proteomes" id="UP001067235"/>
    </source>
</evidence>
<dbReference type="Pfam" id="PF00533">
    <property type="entry name" value="BRCT"/>
    <property type="match status" value="1"/>
</dbReference>
<dbReference type="InterPro" id="IPR036420">
    <property type="entry name" value="BRCT_dom_sf"/>
</dbReference>
<dbReference type="Proteomes" id="UP001067235">
    <property type="component" value="Unassembled WGS sequence"/>
</dbReference>
<dbReference type="PANTHER" id="PTHR32097">
    <property type="entry name" value="CAMP-BINDING PROTEIN 1-RELATED"/>
    <property type="match status" value="1"/>
</dbReference>
<feature type="region of interest" description="Disordered" evidence="2">
    <location>
        <begin position="308"/>
        <end position="329"/>
    </location>
</feature>
<evidence type="ECO:0000313" key="4">
    <source>
        <dbReference type="EMBL" id="MCZ4552205.1"/>
    </source>
</evidence>
<feature type="domain" description="Exonuclease" evidence="3">
    <location>
        <begin position="21"/>
        <end position="186"/>
    </location>
</feature>
<dbReference type="InterPro" id="IPR001357">
    <property type="entry name" value="BRCT_dom"/>
</dbReference>
<keyword evidence="5" id="KW-1185">Reference proteome</keyword>
<accession>A0ABT4MZT3</accession>
<dbReference type="Pfam" id="PF00929">
    <property type="entry name" value="RNase_T"/>
    <property type="match status" value="1"/>
</dbReference>